<dbReference type="InterPro" id="IPR036812">
    <property type="entry name" value="NAD(P)_OxRdtase_dom_sf"/>
</dbReference>
<dbReference type="SUPFAM" id="SSF51430">
    <property type="entry name" value="NAD(P)-linked oxidoreductase"/>
    <property type="match status" value="1"/>
</dbReference>
<dbReference type="EMBL" id="CP045121">
    <property type="protein sequence ID" value="QIN80831.1"/>
    <property type="molecule type" value="Genomic_DNA"/>
</dbReference>
<evidence type="ECO:0000313" key="3">
    <source>
        <dbReference type="Proteomes" id="UP000502706"/>
    </source>
</evidence>
<feature type="domain" description="NADP-dependent oxidoreductase" evidence="1">
    <location>
        <begin position="9"/>
        <end position="276"/>
    </location>
</feature>
<evidence type="ECO:0000313" key="2">
    <source>
        <dbReference type="EMBL" id="QIN80831.1"/>
    </source>
</evidence>
<protein>
    <submittedName>
        <fullName evidence="2">Aldo/keto reductase</fullName>
    </submittedName>
</protein>
<name>A0A6G8Q2X6_9ACTN</name>
<organism evidence="2 3">
    <name type="scientific">Rubrobacter marinus</name>
    <dbReference type="NCBI Taxonomy" id="2653852"/>
    <lineage>
        <taxon>Bacteria</taxon>
        <taxon>Bacillati</taxon>
        <taxon>Actinomycetota</taxon>
        <taxon>Rubrobacteria</taxon>
        <taxon>Rubrobacterales</taxon>
        <taxon>Rubrobacteraceae</taxon>
        <taxon>Rubrobacter</taxon>
    </lineage>
</organism>
<dbReference type="PANTHER" id="PTHR42686">
    <property type="entry name" value="GH17980P-RELATED"/>
    <property type="match status" value="1"/>
</dbReference>
<dbReference type="InterPro" id="IPR023210">
    <property type="entry name" value="NADP_OxRdtase_dom"/>
</dbReference>
<dbReference type="GO" id="GO:0005829">
    <property type="term" value="C:cytosol"/>
    <property type="evidence" value="ECO:0007669"/>
    <property type="project" value="TreeGrafter"/>
</dbReference>
<reference evidence="2 3" key="1">
    <citation type="submission" date="2019-10" db="EMBL/GenBank/DDBJ databases">
        <title>Rubrobacter sp nov SCSIO 52915 isolated from a deep-sea sediment in the South China Sea.</title>
        <authorList>
            <person name="Chen R.W."/>
        </authorList>
    </citation>
    <scope>NUCLEOTIDE SEQUENCE [LARGE SCALE GENOMIC DNA]</scope>
    <source>
        <strain evidence="2 3">SCSIO 52915</strain>
    </source>
</reference>
<proteinExistence type="predicted"/>
<sequence>MPETFEYGVSEERARATLAAVFDSEINFLDTAASYGDGESERRIGRVLAERGGLPEGVVLATKADRDLHTGEFTGDQMRRSVERSLGLLGLDRLQLVHLHDPEHEPFEDHMAPGGTVEALLGLVEEGVIEHLGVAGGPVETMVRFVETGLFEVAITHNRFTLLDRSAEPLLDVAAEHGVALLNAAPYGSGILAKGPDAYARYEYREAPEEMVERAKAIQAACEAVGVPLAAAALQFSLRDARISSTVVGISRPERVAQTLELASRKIPEELWEELEPLSVPRDRRA</sequence>
<accession>A0A6G8Q2X6</accession>
<dbReference type="KEGG" id="rmar:GBA65_14710"/>
<dbReference type="InterPro" id="IPR020471">
    <property type="entry name" value="AKR"/>
</dbReference>
<dbReference type="AlphaFoldDB" id="A0A6G8Q2X6"/>
<dbReference type="Proteomes" id="UP000502706">
    <property type="component" value="Chromosome"/>
</dbReference>
<dbReference type="GO" id="GO:0016491">
    <property type="term" value="F:oxidoreductase activity"/>
    <property type="evidence" value="ECO:0007669"/>
    <property type="project" value="InterPro"/>
</dbReference>
<evidence type="ECO:0000259" key="1">
    <source>
        <dbReference type="Pfam" id="PF00248"/>
    </source>
</evidence>
<gene>
    <name evidence="2" type="ORF">GBA65_14710</name>
</gene>
<dbReference type="Pfam" id="PF00248">
    <property type="entry name" value="Aldo_ket_red"/>
    <property type="match status" value="1"/>
</dbReference>
<dbReference type="Gene3D" id="3.20.20.100">
    <property type="entry name" value="NADP-dependent oxidoreductase domain"/>
    <property type="match status" value="1"/>
</dbReference>
<keyword evidence="3" id="KW-1185">Reference proteome</keyword>
<dbReference type="CDD" id="cd19090">
    <property type="entry name" value="AKR_AKR15A-like"/>
    <property type="match status" value="1"/>
</dbReference>
<dbReference type="PANTHER" id="PTHR42686:SF1">
    <property type="entry name" value="GH17980P-RELATED"/>
    <property type="match status" value="1"/>
</dbReference>